<keyword evidence="3" id="KW-1185">Reference proteome</keyword>
<proteinExistence type="predicted"/>
<accession>A0A8K0A1B5</accession>
<feature type="chain" id="PRO_5035429737" evidence="1">
    <location>
        <begin position="19"/>
        <end position="235"/>
    </location>
</feature>
<sequence length="235" mass="24866">MGFLVLLVLVALLPMNNAEGYGEEEPCKVVRPGVCVPRDQWVAPPIIPCVNFDVLLEEVAPLVSALPATIAELGFGFILPHLEELMGAGNIEFRGPTAIPSGGVAAPHWTRPGTVTLLIYTVTLGGVERFFAFPSAQFDALAPGDALQGPVQSLQAEITAFPSTYPNTAAESLPFLGEDFGTLLASFEAGGDNEGLTRGTDALTKATVLSVYSNLEESIVRCAAAHWIGFRLAVR</sequence>
<organism evidence="2 3">
    <name type="scientific">Branchiostoma lanceolatum</name>
    <name type="common">Common lancelet</name>
    <name type="synonym">Amphioxus lanceolatum</name>
    <dbReference type="NCBI Taxonomy" id="7740"/>
    <lineage>
        <taxon>Eukaryota</taxon>
        <taxon>Metazoa</taxon>
        <taxon>Chordata</taxon>
        <taxon>Cephalochordata</taxon>
        <taxon>Leptocardii</taxon>
        <taxon>Amphioxiformes</taxon>
        <taxon>Branchiostomatidae</taxon>
        <taxon>Branchiostoma</taxon>
    </lineage>
</organism>
<evidence type="ECO:0000256" key="1">
    <source>
        <dbReference type="SAM" id="SignalP"/>
    </source>
</evidence>
<dbReference type="OrthoDB" id="10052435at2759"/>
<dbReference type="EMBL" id="OV696690">
    <property type="protein sequence ID" value="CAH1264850.1"/>
    <property type="molecule type" value="Genomic_DNA"/>
</dbReference>
<gene>
    <name evidence="2" type="primary">Hypp3073</name>
    <name evidence="2" type="ORF">BLAG_LOCUS19052</name>
</gene>
<dbReference type="Proteomes" id="UP000838412">
    <property type="component" value="Chromosome 5"/>
</dbReference>
<dbReference type="AlphaFoldDB" id="A0A8K0A1B5"/>
<evidence type="ECO:0000313" key="3">
    <source>
        <dbReference type="Proteomes" id="UP000838412"/>
    </source>
</evidence>
<keyword evidence="1" id="KW-0732">Signal</keyword>
<reference evidence="2" key="1">
    <citation type="submission" date="2022-01" db="EMBL/GenBank/DDBJ databases">
        <authorList>
            <person name="Braso-Vives M."/>
        </authorList>
    </citation>
    <scope>NUCLEOTIDE SEQUENCE</scope>
</reference>
<name>A0A8K0A1B5_BRALA</name>
<feature type="signal peptide" evidence="1">
    <location>
        <begin position="1"/>
        <end position="18"/>
    </location>
</feature>
<evidence type="ECO:0000313" key="2">
    <source>
        <dbReference type="EMBL" id="CAH1264850.1"/>
    </source>
</evidence>
<protein>
    <submittedName>
        <fullName evidence="2">Hypp3073 protein</fullName>
    </submittedName>
</protein>